<protein>
    <submittedName>
        <fullName evidence="2">Uncharacterized protein</fullName>
    </submittedName>
</protein>
<gene>
    <name evidence="2" type="ORF">BBB56_19700</name>
</gene>
<accession>A0A3N4NIC9</accession>
<dbReference type="AlphaFoldDB" id="A0A3N4NIC9"/>
<evidence type="ECO:0000256" key="1">
    <source>
        <dbReference type="SAM" id="SignalP"/>
    </source>
</evidence>
<proteinExistence type="predicted"/>
<evidence type="ECO:0000313" key="2">
    <source>
        <dbReference type="EMBL" id="RPD96114.1"/>
    </source>
</evidence>
<reference evidence="2 3" key="1">
    <citation type="submission" date="2018-11" db="EMBL/GenBank/DDBJ databases">
        <title>Whole genome sequencing of Pantoea sp. RIT388.</title>
        <authorList>
            <person name="Gan H.M."/>
            <person name="Hudson A.O."/>
        </authorList>
    </citation>
    <scope>NUCLEOTIDE SEQUENCE [LARGE SCALE GENOMIC DNA]</scope>
    <source>
        <strain evidence="2 3">RIT388</strain>
    </source>
</reference>
<sequence length="193" mass="21592">MKFIFFLFTFTASPAVLAAQMQGFGASYYQDVLPDSYYDTNISLVPEVTVGDRLYAMESSRLSDIAKTAGVMVNKDDRASWLCLASQDISYWFISDNEMGHGDLTAIAIARTRQHKECSSFKGKLSVSVRGILLPEASREKILSSFSHKPTGDIIQYCHDTRRDGEFTQMNCLQYFLEGNHVKGLLISQLTSS</sequence>
<organism evidence="2 3">
    <name type="scientific">Candidatus Pantoea deserta</name>
    <dbReference type="NCBI Taxonomy" id="1869313"/>
    <lineage>
        <taxon>Bacteria</taxon>
        <taxon>Pseudomonadati</taxon>
        <taxon>Pseudomonadota</taxon>
        <taxon>Gammaproteobacteria</taxon>
        <taxon>Enterobacterales</taxon>
        <taxon>Erwiniaceae</taxon>
        <taxon>Pantoea</taxon>
    </lineage>
</organism>
<keyword evidence="1" id="KW-0732">Signal</keyword>
<feature type="chain" id="PRO_5018070402" evidence="1">
    <location>
        <begin position="19"/>
        <end position="193"/>
    </location>
</feature>
<keyword evidence="3" id="KW-1185">Reference proteome</keyword>
<dbReference type="EMBL" id="RMVG01000019">
    <property type="protein sequence ID" value="RPD96114.1"/>
    <property type="molecule type" value="Genomic_DNA"/>
</dbReference>
<dbReference type="RefSeq" id="WP_123802602.1">
    <property type="nucleotide sequence ID" value="NZ_RMVG01000019.1"/>
</dbReference>
<dbReference type="OrthoDB" id="6555391at2"/>
<feature type="signal peptide" evidence="1">
    <location>
        <begin position="1"/>
        <end position="18"/>
    </location>
</feature>
<evidence type="ECO:0000313" key="3">
    <source>
        <dbReference type="Proteomes" id="UP000281332"/>
    </source>
</evidence>
<name>A0A3N4NIC9_9GAMM</name>
<comment type="caution">
    <text evidence="2">The sequence shown here is derived from an EMBL/GenBank/DDBJ whole genome shotgun (WGS) entry which is preliminary data.</text>
</comment>
<dbReference type="Proteomes" id="UP000281332">
    <property type="component" value="Unassembled WGS sequence"/>
</dbReference>